<keyword evidence="1" id="KW-0812">Transmembrane</keyword>
<evidence type="ECO:0000256" key="1">
    <source>
        <dbReference type="SAM" id="Phobius"/>
    </source>
</evidence>
<gene>
    <name evidence="2" type="ORF">GM415_06610</name>
</gene>
<name>A0A6I6JAL6_9BACT</name>
<proteinExistence type="predicted"/>
<evidence type="ECO:0000313" key="3">
    <source>
        <dbReference type="Proteomes" id="UP000428328"/>
    </source>
</evidence>
<accession>A0A6I6JAL6</accession>
<keyword evidence="1" id="KW-0472">Membrane</keyword>
<sequence length="296" mass="33303">MGKPGKIEVVIPGQPGTLGSDKLSDTPCSNRCPTRAMTNSPILFLATLLATFLALSTPLLAGEETVTFAFFPRGWPPFEMTKDGEMRGAALDIFQAIMPREMKKDIEPIPKPRTLLHSPSDKVYTRMEAKGWMPEGFDYWWSAPVLKISDVLYSRADAPFEYHGPESLAGKTIGCVRNYTYPKVEALFTTGKAHRYDVNHDILLLRMVKAGRVDAAILDDITAKWMIRNSEDFSPEDFHVAAMPVDSSELRFVFNRVAGWDRWLPSINARIRALRDNGGLRRILNKYADSPIPRTR</sequence>
<keyword evidence="3" id="KW-1185">Reference proteome</keyword>
<keyword evidence="1" id="KW-1133">Transmembrane helix</keyword>
<dbReference type="SUPFAM" id="SSF53850">
    <property type="entry name" value="Periplasmic binding protein-like II"/>
    <property type="match status" value="1"/>
</dbReference>
<dbReference type="AlphaFoldDB" id="A0A6I6JAL6"/>
<dbReference type="Proteomes" id="UP000428328">
    <property type="component" value="Chromosome"/>
</dbReference>
<reference evidence="2 3" key="1">
    <citation type="submission" date="2019-11" db="EMBL/GenBank/DDBJ databases">
        <authorList>
            <person name="Zheng R.K."/>
            <person name="Sun C.M."/>
        </authorList>
    </citation>
    <scope>NUCLEOTIDE SEQUENCE [LARGE SCALE GENOMIC DNA]</scope>
    <source>
        <strain evidence="2 3">SRB007</strain>
    </source>
</reference>
<dbReference type="PANTHER" id="PTHR35936:SF6">
    <property type="entry name" value="AMINO ACID ABC TRANSPORTER SUBSTRATE-BINDING PAAT FAMILY PROTEIN"/>
    <property type="match status" value="1"/>
</dbReference>
<protein>
    <submittedName>
        <fullName evidence="2">Transporter substrate-binding domain-containing protein</fullName>
    </submittedName>
</protein>
<evidence type="ECO:0000313" key="2">
    <source>
        <dbReference type="EMBL" id="QGY39806.1"/>
    </source>
</evidence>
<dbReference type="PANTHER" id="PTHR35936">
    <property type="entry name" value="MEMBRANE-BOUND LYTIC MUREIN TRANSGLYCOSYLASE F"/>
    <property type="match status" value="1"/>
</dbReference>
<dbReference type="KEGG" id="psel:GM415_06610"/>
<dbReference type="EMBL" id="CP046400">
    <property type="protein sequence ID" value="QGY39806.1"/>
    <property type="molecule type" value="Genomic_DNA"/>
</dbReference>
<dbReference type="Gene3D" id="3.40.190.10">
    <property type="entry name" value="Periplasmic binding protein-like II"/>
    <property type="match status" value="2"/>
</dbReference>
<feature type="transmembrane region" description="Helical" evidence="1">
    <location>
        <begin position="42"/>
        <end position="61"/>
    </location>
</feature>
<organism evidence="2 3">
    <name type="scientific">Pseudodesulfovibrio cashew</name>
    <dbReference type="NCBI Taxonomy" id="2678688"/>
    <lineage>
        <taxon>Bacteria</taxon>
        <taxon>Pseudomonadati</taxon>
        <taxon>Thermodesulfobacteriota</taxon>
        <taxon>Desulfovibrionia</taxon>
        <taxon>Desulfovibrionales</taxon>
        <taxon>Desulfovibrionaceae</taxon>
    </lineage>
</organism>